<dbReference type="RefSeq" id="WP_377044558.1">
    <property type="nucleotide sequence ID" value="NZ_JBHLUN010000007.1"/>
</dbReference>
<dbReference type="InterPro" id="IPR006311">
    <property type="entry name" value="TAT_signal"/>
</dbReference>
<dbReference type="Gene3D" id="3.40.190.10">
    <property type="entry name" value="Periplasmic binding protein-like II"/>
    <property type="match status" value="2"/>
</dbReference>
<evidence type="ECO:0000313" key="3">
    <source>
        <dbReference type="EMBL" id="MFC0408809.1"/>
    </source>
</evidence>
<dbReference type="InterPro" id="IPR015168">
    <property type="entry name" value="SsuA/THI5"/>
</dbReference>
<reference evidence="3 4" key="1">
    <citation type="submission" date="2024-09" db="EMBL/GenBank/DDBJ databases">
        <authorList>
            <person name="Sun Q."/>
            <person name="Mori K."/>
        </authorList>
    </citation>
    <scope>NUCLEOTIDE SEQUENCE [LARGE SCALE GENOMIC DNA]</scope>
    <source>
        <strain evidence="3 4">TBRC 5777</strain>
    </source>
</reference>
<organism evidence="3 4">
    <name type="scientific">Roseomonas elaeocarpi</name>
    <dbReference type="NCBI Taxonomy" id="907779"/>
    <lineage>
        <taxon>Bacteria</taxon>
        <taxon>Pseudomonadati</taxon>
        <taxon>Pseudomonadota</taxon>
        <taxon>Alphaproteobacteria</taxon>
        <taxon>Acetobacterales</taxon>
        <taxon>Roseomonadaceae</taxon>
        <taxon>Roseomonas</taxon>
    </lineage>
</organism>
<comment type="caution">
    <text evidence="3">The sequence shown here is derived from an EMBL/GenBank/DDBJ whole genome shotgun (WGS) entry which is preliminary data.</text>
</comment>
<dbReference type="Proteomes" id="UP001589865">
    <property type="component" value="Unassembled WGS sequence"/>
</dbReference>
<proteinExistence type="predicted"/>
<sequence>MSIGPISRRAALGGLLTAGAFPAIAPAQPAAGTPIPVTIANASGNLNATMQELMNQSRFLQEFGLQPTILSIADGAKITAGIIGGEIDITMMTGFAQVFPAVERGAGLKVLGGASLLPALALFTAKPEVRTLKDLEGRTVGSGSVGSLLHQLTVAAMLKQGVDINKVRFINIGDSASVFRAVAMGTVDAGISDNAIIDRQEELKVRLVEHGNLAVELPEYTYQGAYASDAAIARRRPALVRSLAAYAKLYRFVQRPEAKDAFMRAWNTLYPSAGDAGGLAIWGFVQRYRPFTPELVLSEERLDYMQRLNMTLKTQTRLLPFAAVADMSLAREAVAMLG</sequence>
<feature type="chain" id="PRO_5045651767" evidence="1">
    <location>
        <begin position="26"/>
        <end position="338"/>
    </location>
</feature>
<dbReference type="EMBL" id="JBHLUN010000007">
    <property type="protein sequence ID" value="MFC0408809.1"/>
    <property type="molecule type" value="Genomic_DNA"/>
</dbReference>
<evidence type="ECO:0000256" key="1">
    <source>
        <dbReference type="SAM" id="SignalP"/>
    </source>
</evidence>
<evidence type="ECO:0000313" key="4">
    <source>
        <dbReference type="Proteomes" id="UP001589865"/>
    </source>
</evidence>
<dbReference type="PANTHER" id="PTHR30024">
    <property type="entry name" value="ALIPHATIC SULFONATES-BINDING PROTEIN-RELATED"/>
    <property type="match status" value="1"/>
</dbReference>
<keyword evidence="4" id="KW-1185">Reference proteome</keyword>
<keyword evidence="1" id="KW-0732">Signal</keyword>
<dbReference type="PROSITE" id="PS51318">
    <property type="entry name" value="TAT"/>
    <property type="match status" value="1"/>
</dbReference>
<evidence type="ECO:0000259" key="2">
    <source>
        <dbReference type="Pfam" id="PF09084"/>
    </source>
</evidence>
<protein>
    <submittedName>
        <fullName evidence="3">ABC transporter substrate-binding protein</fullName>
    </submittedName>
</protein>
<dbReference type="Pfam" id="PF09084">
    <property type="entry name" value="NMT1"/>
    <property type="match status" value="1"/>
</dbReference>
<feature type="signal peptide" evidence="1">
    <location>
        <begin position="1"/>
        <end position="25"/>
    </location>
</feature>
<gene>
    <name evidence="3" type="ORF">ACFFGY_11145</name>
</gene>
<name>A0ABV6JT73_9PROT</name>
<accession>A0ABV6JT73</accession>
<dbReference type="SUPFAM" id="SSF53850">
    <property type="entry name" value="Periplasmic binding protein-like II"/>
    <property type="match status" value="1"/>
</dbReference>
<feature type="domain" description="SsuA/THI5-like" evidence="2">
    <location>
        <begin position="59"/>
        <end position="252"/>
    </location>
</feature>